<comment type="caution">
    <text evidence="2">The sequence shown here is derived from an EMBL/GenBank/DDBJ whole genome shotgun (WGS) entry which is preliminary data.</text>
</comment>
<sequence>MKKACLLFLIVAVSGLLAVAAQVNVTGDWSFTITTPRGERTSDIKFVQEGEKLTVTMQSMRGGEITGEGTVKGDAIEWSITREGPQGSFTMTYKGKIQDANNITGEVEMGNFGTATWKAVRKTG</sequence>
<dbReference type="Proteomes" id="UP000257323">
    <property type="component" value="Unassembled WGS sequence"/>
</dbReference>
<organism evidence="2 3">
    <name type="scientific">Candidatus Saccharicenans subterraneus</name>
    <dbReference type="NCBI Taxonomy" id="2508984"/>
    <lineage>
        <taxon>Bacteria</taxon>
        <taxon>Candidatus Aminicenantota</taxon>
        <taxon>Candidatus Aminicenantia</taxon>
        <taxon>Candidatus Aminicenantales</taxon>
        <taxon>Candidatus Saccharicenantaceae</taxon>
        <taxon>Candidatus Saccharicenans</taxon>
    </lineage>
</organism>
<dbReference type="AlphaFoldDB" id="A0A3E2BK07"/>
<keyword evidence="1" id="KW-0732">Signal</keyword>
<evidence type="ECO:0000313" key="3">
    <source>
        <dbReference type="Proteomes" id="UP000257323"/>
    </source>
</evidence>
<reference evidence="2 3" key="1">
    <citation type="submission" date="2018-08" db="EMBL/GenBank/DDBJ databases">
        <title>Genome analysis of the thermophilic bacterium of the candidate phylum Aminicenantes from deep subsurface aquifer revealed its physiology and ecological role.</title>
        <authorList>
            <person name="Kadnikov V.V."/>
            <person name="Mardanov A.V."/>
            <person name="Beletsky A.V."/>
            <person name="Karnachuk O.V."/>
            <person name="Ravin N.V."/>
        </authorList>
    </citation>
    <scope>NUCLEOTIDE SEQUENCE [LARGE SCALE GENOMIC DNA]</scope>
    <source>
        <strain evidence="2">BY38</strain>
    </source>
</reference>
<gene>
    <name evidence="2" type="ORF">OP8BY_0711</name>
</gene>
<evidence type="ECO:0000313" key="2">
    <source>
        <dbReference type="EMBL" id="RFT15080.1"/>
    </source>
</evidence>
<feature type="signal peptide" evidence="1">
    <location>
        <begin position="1"/>
        <end position="20"/>
    </location>
</feature>
<evidence type="ECO:0000256" key="1">
    <source>
        <dbReference type="SAM" id="SignalP"/>
    </source>
</evidence>
<accession>A0A3E2BK07</accession>
<protein>
    <recommendedName>
        <fullName evidence="4">Lipocalin-like domain-containing protein</fullName>
    </recommendedName>
</protein>
<proteinExistence type="predicted"/>
<dbReference type="EMBL" id="QUAH01000013">
    <property type="protein sequence ID" value="RFT15080.1"/>
    <property type="molecule type" value="Genomic_DNA"/>
</dbReference>
<evidence type="ECO:0008006" key="4">
    <source>
        <dbReference type="Google" id="ProtNLM"/>
    </source>
</evidence>
<feature type="chain" id="PRO_5017655239" description="Lipocalin-like domain-containing protein" evidence="1">
    <location>
        <begin position="21"/>
        <end position="124"/>
    </location>
</feature>
<name>A0A3E2BK07_9BACT</name>